<accession>A0A388TAJ3</accession>
<dbReference type="EMBL" id="BGZN01000008">
    <property type="protein sequence ID" value="GBR73259.1"/>
    <property type="molecule type" value="Genomic_DNA"/>
</dbReference>
<evidence type="ECO:0000313" key="2">
    <source>
        <dbReference type="Proteomes" id="UP000269352"/>
    </source>
</evidence>
<evidence type="ECO:0000313" key="1">
    <source>
        <dbReference type="EMBL" id="GBR73259.1"/>
    </source>
</evidence>
<dbReference type="AlphaFoldDB" id="A0A388TAJ3"/>
<dbReference type="Gene3D" id="6.10.140.2190">
    <property type="match status" value="1"/>
</dbReference>
<proteinExistence type="predicted"/>
<dbReference type="Proteomes" id="UP000269352">
    <property type="component" value="Unassembled WGS sequence"/>
</dbReference>
<comment type="caution">
    <text evidence="1">The sequence shown here is derived from an EMBL/GenBank/DDBJ whole genome shotgun (WGS) entry which is preliminary data.</text>
</comment>
<gene>
    <name evidence="1" type="ORF">NO1_0671</name>
</gene>
<protein>
    <submittedName>
        <fullName evidence="1">Uncharacterized protein</fullName>
    </submittedName>
</protein>
<keyword evidence="2" id="KW-1185">Reference proteome</keyword>
<organism evidence="1 2">
    <name type="scientific">Termititenax aidoneus</name>
    <dbReference type="NCBI Taxonomy" id="2218524"/>
    <lineage>
        <taxon>Bacteria</taxon>
        <taxon>Bacillati</taxon>
        <taxon>Candidatus Margulisiibacteriota</taxon>
        <taxon>Candidatus Termititenacia</taxon>
        <taxon>Candidatus Termititenacales</taxon>
        <taxon>Candidatus Termititenacaceae</taxon>
        <taxon>Candidatus Termititenax</taxon>
    </lineage>
</organism>
<sequence length="211" mass="21542">MAEKYSGIVKNNNINAQDVIDALDSKVDVTGNVTINGVKTFAIAPVVPSKNTPLTSAGSTTAIATEGQVNATAALQADASTVVTLDGEEPISGQKTFLTPPVVPSKDNVIGFATGTTVIATEAQVYNTVADAVEDMETKLSGKVSLLSEGISGKADSSNVVDRSTAQIINGVKTFASSPEIPANAAMPVATGATANNIATEAQVYKASLWQ</sequence>
<reference evidence="1 2" key="1">
    <citation type="journal article" date="2019" name="ISME J.">
        <title>Genome analyses of uncultured TG2/ZB3 bacteria in 'Margulisbacteria' specifically attached to ectosymbiotic spirochetes of protists in the termite gut.</title>
        <authorList>
            <person name="Utami Y.D."/>
            <person name="Kuwahara H."/>
            <person name="Igai K."/>
            <person name="Murakami T."/>
            <person name="Sugaya K."/>
            <person name="Morikawa T."/>
            <person name="Nagura Y."/>
            <person name="Yuki M."/>
            <person name="Deevong P."/>
            <person name="Inoue T."/>
            <person name="Kihara K."/>
            <person name="Lo N."/>
            <person name="Yamada A."/>
            <person name="Ohkuma M."/>
            <person name="Hongoh Y."/>
        </authorList>
    </citation>
    <scope>NUCLEOTIDE SEQUENCE [LARGE SCALE GENOMIC DNA]</scope>
    <source>
        <strain evidence="1">NkOx7-01</strain>
    </source>
</reference>
<name>A0A388TAJ3_TERA1</name>